<organism evidence="2 3">
    <name type="scientific">Dactylonectria estremocensis</name>
    <dbReference type="NCBI Taxonomy" id="1079267"/>
    <lineage>
        <taxon>Eukaryota</taxon>
        <taxon>Fungi</taxon>
        <taxon>Dikarya</taxon>
        <taxon>Ascomycota</taxon>
        <taxon>Pezizomycotina</taxon>
        <taxon>Sordariomycetes</taxon>
        <taxon>Hypocreomycetidae</taxon>
        <taxon>Hypocreales</taxon>
        <taxon>Nectriaceae</taxon>
        <taxon>Dactylonectria</taxon>
    </lineage>
</organism>
<evidence type="ECO:0000313" key="2">
    <source>
        <dbReference type="EMBL" id="KAH7134612.1"/>
    </source>
</evidence>
<dbReference type="EMBL" id="JAGMUU010000017">
    <property type="protein sequence ID" value="KAH7134612.1"/>
    <property type="molecule type" value="Genomic_DNA"/>
</dbReference>
<feature type="compositionally biased region" description="Basic residues" evidence="1">
    <location>
        <begin position="735"/>
        <end position="746"/>
    </location>
</feature>
<protein>
    <submittedName>
        <fullName evidence="2">Uncharacterized protein</fullName>
    </submittedName>
</protein>
<evidence type="ECO:0000256" key="1">
    <source>
        <dbReference type="SAM" id="MobiDB-lite"/>
    </source>
</evidence>
<name>A0A9P9IV27_9HYPO</name>
<gene>
    <name evidence="2" type="ORF">B0J13DRAFT_85503</name>
</gene>
<feature type="region of interest" description="Disordered" evidence="1">
    <location>
        <begin position="318"/>
        <end position="364"/>
    </location>
</feature>
<feature type="region of interest" description="Disordered" evidence="1">
    <location>
        <begin position="716"/>
        <end position="759"/>
    </location>
</feature>
<feature type="compositionally biased region" description="Low complexity" evidence="1">
    <location>
        <begin position="415"/>
        <end position="434"/>
    </location>
</feature>
<comment type="caution">
    <text evidence="2">The sequence shown here is derived from an EMBL/GenBank/DDBJ whole genome shotgun (WGS) entry which is preliminary data.</text>
</comment>
<dbReference type="AlphaFoldDB" id="A0A9P9IV27"/>
<keyword evidence="3" id="KW-1185">Reference proteome</keyword>
<feature type="compositionally biased region" description="Basic and acidic residues" evidence="1">
    <location>
        <begin position="747"/>
        <end position="759"/>
    </location>
</feature>
<feature type="compositionally biased region" description="Polar residues" evidence="1">
    <location>
        <begin position="617"/>
        <end position="646"/>
    </location>
</feature>
<proteinExistence type="predicted"/>
<feature type="region of interest" description="Disordered" evidence="1">
    <location>
        <begin position="229"/>
        <end position="253"/>
    </location>
</feature>
<dbReference type="Proteomes" id="UP000717696">
    <property type="component" value="Unassembled WGS sequence"/>
</dbReference>
<feature type="region of interest" description="Disordered" evidence="1">
    <location>
        <begin position="379"/>
        <end position="445"/>
    </location>
</feature>
<evidence type="ECO:0000313" key="3">
    <source>
        <dbReference type="Proteomes" id="UP000717696"/>
    </source>
</evidence>
<sequence length="759" mass="83466">MGFLSFLSRKSGDRAPGRLIKTQAYDSTTAAHPPVRGTYPVTGNGPYVLDKLQQAARKRSTPQIASIDPSDSDTFADLAAPSPMIPRFRDSSIGRPTSAPYSSRLSIRSKSVGRNSRVASPAMVLRPDNDLIQQQLTPPVPPIPPKHRRRRSSLGSTNRFIDILDAQGEFRPSNFRSRVDASGAREFGEDVADRNMGINSSDLSSQAVQAFYRSSVGSSDHWAAPAPCIPKAGYTNSERSTRSRQRKRDTASFTKGADISAWNSFSECHEVDVVRHVDVVRPEYPRGRRIERRAELCCNTSNDSHSIEDRRRSFHSFNARSAERSRPRPLSLHPSMSNFHDDESYPPPLPRSRPRTSGGRSEMHGIGNLEVQSQMDEAFDEPAPFPSIPGRPRHGRNRSRSESYDWQAQSRRGEPTLALSRPSSSSSLDVSRPRAGSLGGSSILPQRLDDISEHIPVRTSSLGLGSQPCFTPTSSSSVYSSNAFTQPLSHHTPSTSIDASMGALSEKLGYDLSPSGPSAGDHTPGYYTNPDDDFNLDALVISRDKRQDGPGIEEPEQRIGDSNYLSGFTDDSDVDSFVGVRSPPGGEEELLFNEGIYSASGGLPGLFDSLQSHQAPAALSKSTSARPMSVSSPRVAQNKRNISRPHSIQARPRPRSHKSFESRHELNGDLDAFLELQHEFLRTAGPLLAASFGADDRSHGRRSMYEFDEDDELDIRTTTRVKKGPKRADTVTSLRGRRPKTAHRRRMENDSGHAADAED</sequence>
<feature type="compositionally biased region" description="Polar residues" evidence="1">
    <location>
        <begin position="99"/>
        <end position="108"/>
    </location>
</feature>
<reference evidence="2" key="1">
    <citation type="journal article" date="2021" name="Nat. Commun.">
        <title>Genetic determinants of endophytism in the Arabidopsis root mycobiome.</title>
        <authorList>
            <person name="Mesny F."/>
            <person name="Miyauchi S."/>
            <person name="Thiergart T."/>
            <person name="Pickel B."/>
            <person name="Atanasova L."/>
            <person name="Karlsson M."/>
            <person name="Huettel B."/>
            <person name="Barry K.W."/>
            <person name="Haridas S."/>
            <person name="Chen C."/>
            <person name="Bauer D."/>
            <person name="Andreopoulos W."/>
            <person name="Pangilinan J."/>
            <person name="LaButti K."/>
            <person name="Riley R."/>
            <person name="Lipzen A."/>
            <person name="Clum A."/>
            <person name="Drula E."/>
            <person name="Henrissat B."/>
            <person name="Kohler A."/>
            <person name="Grigoriev I.V."/>
            <person name="Martin F.M."/>
            <person name="Hacquard S."/>
        </authorList>
    </citation>
    <scope>NUCLEOTIDE SEQUENCE</scope>
    <source>
        <strain evidence="2">MPI-CAGE-AT-0021</strain>
    </source>
</reference>
<accession>A0A9P9IV27</accession>
<feature type="region of interest" description="Disordered" evidence="1">
    <location>
        <begin position="546"/>
        <end position="566"/>
    </location>
</feature>
<feature type="region of interest" description="Disordered" evidence="1">
    <location>
        <begin position="133"/>
        <end position="153"/>
    </location>
</feature>
<dbReference type="OrthoDB" id="5325276at2759"/>
<feature type="region of interest" description="Disordered" evidence="1">
    <location>
        <begin position="617"/>
        <end position="662"/>
    </location>
</feature>
<feature type="region of interest" description="Disordered" evidence="1">
    <location>
        <begin position="61"/>
        <end position="108"/>
    </location>
</feature>